<evidence type="ECO:0000259" key="13">
    <source>
        <dbReference type="PROSITE" id="PS50305"/>
    </source>
</evidence>
<feature type="compositionally biased region" description="Basic and acidic residues" evidence="12">
    <location>
        <begin position="399"/>
        <end position="422"/>
    </location>
</feature>
<dbReference type="HOGENOM" id="CLU_023643_0_0_1"/>
<evidence type="ECO:0000256" key="2">
    <source>
        <dbReference type="ARBA" id="ARBA00006924"/>
    </source>
</evidence>
<dbReference type="STRING" id="650164.K5VS10"/>
<reference evidence="14 15" key="1">
    <citation type="journal article" date="2012" name="BMC Genomics">
        <title>Comparative genomics of the white-rot fungi, Phanerochaete carnosa and P. chrysosporium, to elucidate the genetic basis of the distinct wood types they colonize.</title>
        <authorList>
            <person name="Suzuki H."/>
            <person name="MacDonald J."/>
            <person name="Syed K."/>
            <person name="Salamov A."/>
            <person name="Hori C."/>
            <person name="Aerts A."/>
            <person name="Henrissat B."/>
            <person name="Wiebenga A."/>
            <person name="vanKuyk P.A."/>
            <person name="Barry K."/>
            <person name="Lindquist E."/>
            <person name="LaButti K."/>
            <person name="Lapidus A."/>
            <person name="Lucas S."/>
            <person name="Coutinho P."/>
            <person name="Gong Y."/>
            <person name="Samejima M."/>
            <person name="Mahadevan R."/>
            <person name="Abou-Zaid M."/>
            <person name="de Vries R.P."/>
            <person name="Igarashi K."/>
            <person name="Yadav J.S."/>
            <person name="Grigoriev I.V."/>
            <person name="Master E.R."/>
        </authorList>
    </citation>
    <scope>NUCLEOTIDE SEQUENCE [LARGE SCALE GENOMIC DNA]</scope>
    <source>
        <strain evidence="14 15">HHB-10118-sp</strain>
    </source>
</reference>
<evidence type="ECO:0000256" key="5">
    <source>
        <dbReference type="ARBA" id="ARBA00022833"/>
    </source>
</evidence>
<comment type="similarity">
    <text evidence="2">Belongs to the sirtuin family. Class I subfamily.</text>
</comment>
<dbReference type="InterPro" id="IPR026591">
    <property type="entry name" value="Sirtuin_cat_small_dom_sf"/>
</dbReference>
<dbReference type="FunCoup" id="K5VS10">
    <property type="interactions" value="240"/>
</dbReference>
<feature type="binding site" evidence="10 11">
    <location>
        <position position="158"/>
    </location>
    <ligand>
        <name>Zn(2+)</name>
        <dbReference type="ChEBI" id="CHEBI:29105"/>
    </ligand>
</feature>
<dbReference type="RefSeq" id="XP_007401627.1">
    <property type="nucleotide sequence ID" value="XM_007401565.1"/>
</dbReference>
<keyword evidence="5 10" id="KW-0862">Zinc</keyword>
<proteinExistence type="inferred from homology"/>
<keyword evidence="4 10" id="KW-0479">Metal-binding</keyword>
<feature type="domain" description="Deacetylase sirtuin-type" evidence="13">
    <location>
        <begin position="15"/>
        <end position="280"/>
    </location>
</feature>
<dbReference type="GO" id="GO:0005739">
    <property type="term" value="C:mitochondrion"/>
    <property type="evidence" value="ECO:0007669"/>
    <property type="project" value="UniProtKB-SubCell"/>
</dbReference>
<evidence type="ECO:0000256" key="10">
    <source>
        <dbReference type="PIRSR" id="PIRSR037938-3"/>
    </source>
</evidence>
<dbReference type="OrthoDB" id="420264at2759"/>
<evidence type="ECO:0000256" key="9">
    <source>
        <dbReference type="PIRSR" id="PIRSR037938-2"/>
    </source>
</evidence>
<feature type="active site" description="Proton acceptor" evidence="8 11">
    <location>
        <position position="150"/>
    </location>
</feature>
<feature type="region of interest" description="Disordered" evidence="12">
    <location>
        <begin position="296"/>
        <end position="422"/>
    </location>
</feature>
<dbReference type="GeneID" id="18908190"/>
<comment type="subcellular location">
    <subcellularLocation>
        <location evidence="1">Mitochondrion</location>
    </subcellularLocation>
</comment>
<gene>
    <name evidence="14" type="ORF">PHACADRAFT_131245</name>
</gene>
<feature type="binding site" evidence="10 11">
    <location>
        <position position="161"/>
    </location>
    <ligand>
        <name>Zn(2+)</name>
        <dbReference type="ChEBI" id="CHEBI:29105"/>
    </ligand>
</feature>
<evidence type="ECO:0000313" key="14">
    <source>
        <dbReference type="EMBL" id="EKM49560.1"/>
    </source>
</evidence>
<name>K5VS10_PHACS</name>
<dbReference type="PROSITE" id="PS50305">
    <property type="entry name" value="SIRTUIN"/>
    <property type="match status" value="1"/>
</dbReference>
<evidence type="ECO:0000256" key="3">
    <source>
        <dbReference type="ARBA" id="ARBA00022679"/>
    </source>
</evidence>
<feature type="binding site" evidence="9">
    <location>
        <begin position="130"/>
        <end position="133"/>
    </location>
    <ligand>
        <name>NAD(+)</name>
        <dbReference type="ChEBI" id="CHEBI:57540"/>
    </ligand>
</feature>
<dbReference type="PANTHER" id="PTHR11085:SF6">
    <property type="entry name" value="NAD-DEPENDENT PROTEIN DEACETYLASE SIRTUIN-2"/>
    <property type="match status" value="1"/>
</dbReference>
<dbReference type="Proteomes" id="UP000008370">
    <property type="component" value="Unassembled WGS sequence"/>
</dbReference>
<organism evidence="14 15">
    <name type="scientific">Phanerochaete carnosa (strain HHB-10118-sp)</name>
    <name type="common">White-rot fungus</name>
    <name type="synonym">Peniophora carnosa</name>
    <dbReference type="NCBI Taxonomy" id="650164"/>
    <lineage>
        <taxon>Eukaryota</taxon>
        <taxon>Fungi</taxon>
        <taxon>Dikarya</taxon>
        <taxon>Basidiomycota</taxon>
        <taxon>Agaricomycotina</taxon>
        <taxon>Agaricomycetes</taxon>
        <taxon>Polyporales</taxon>
        <taxon>Phanerochaetaceae</taxon>
        <taxon>Phanerochaete</taxon>
    </lineage>
</organism>
<evidence type="ECO:0000256" key="4">
    <source>
        <dbReference type="ARBA" id="ARBA00022723"/>
    </source>
</evidence>
<feature type="compositionally biased region" description="Basic and acidic residues" evidence="12">
    <location>
        <begin position="354"/>
        <end position="365"/>
    </location>
</feature>
<sequence length="422" mass="46671">MGNEQSQEEYEGLPEILEDRDIPSIAKYMKSDKCKNIFVMVRVSTSAGIPDFRSPGTGMSSASLYVSSNLQRLNLPHPEAVFEINFFRENPVPFYTLAKELFPGRYRPTPTHSFVRVLHNRKLLGMCFTQNIDTLERLAGVPESAVVEAHGSFADQHCIECGSWYDGHKLRDQILAGEIAYCNECGGLIKPDIVFFGESLPPRFHKTIGLLRTADLLIVMGTSLTVHPFASLTRMVPEGCPRVLVNMTSAGDIGTRADDVTLLGRTDEVVRELCEALGEDWIRELDAMWAETDKYAHRNGETEEEEAQTRKDTKTTEEEKKAQEEAVEDEVDKITKEIEKSLQIGGVPKDSEEETKADSETKPEVPAEASATVGLKADAQADDTIAAPATTKQQTEANEEAKDGAGADDDSEKKEKLVEGKL</sequence>
<dbReference type="InParanoid" id="K5VS10"/>
<dbReference type="InterPro" id="IPR050134">
    <property type="entry name" value="NAD-dep_sirtuin_deacylases"/>
</dbReference>
<evidence type="ECO:0000256" key="7">
    <source>
        <dbReference type="ARBA" id="ARBA00023128"/>
    </source>
</evidence>
<dbReference type="InterPro" id="IPR003000">
    <property type="entry name" value="Sirtuin"/>
</dbReference>
<keyword evidence="15" id="KW-1185">Reference proteome</keyword>
<dbReference type="InterPro" id="IPR029035">
    <property type="entry name" value="DHS-like_NAD/FAD-binding_dom"/>
</dbReference>
<dbReference type="EMBL" id="JH930480">
    <property type="protein sequence ID" value="EKM49560.1"/>
    <property type="molecule type" value="Genomic_DNA"/>
</dbReference>
<dbReference type="GO" id="GO:0008270">
    <property type="term" value="F:zinc ion binding"/>
    <property type="evidence" value="ECO:0007669"/>
    <property type="project" value="UniProtKB-UniRule"/>
</dbReference>
<keyword evidence="6 9" id="KW-0520">NAD</keyword>
<dbReference type="Gene3D" id="3.30.1600.10">
    <property type="entry name" value="SIR2/SIRT2 'Small Domain"/>
    <property type="match status" value="1"/>
</dbReference>
<feature type="binding site" evidence="9">
    <location>
        <begin position="51"/>
        <end position="53"/>
    </location>
    <ligand>
        <name>NAD(+)</name>
        <dbReference type="ChEBI" id="CHEBI:57540"/>
    </ligand>
</feature>
<dbReference type="CDD" id="cd01408">
    <property type="entry name" value="SIRT1"/>
    <property type="match status" value="1"/>
</dbReference>
<dbReference type="KEGG" id="pco:PHACADRAFT_131245"/>
<dbReference type="Pfam" id="PF02146">
    <property type="entry name" value="SIR2"/>
    <property type="match status" value="1"/>
</dbReference>
<feature type="binding site" evidence="10 11">
    <location>
        <position position="182"/>
    </location>
    <ligand>
        <name>Zn(2+)</name>
        <dbReference type="ChEBI" id="CHEBI:29105"/>
    </ligand>
</feature>
<keyword evidence="7" id="KW-0496">Mitochondrion</keyword>
<evidence type="ECO:0000313" key="15">
    <source>
        <dbReference type="Proteomes" id="UP000008370"/>
    </source>
</evidence>
<dbReference type="Gene3D" id="3.40.50.1220">
    <property type="entry name" value="TPP-binding domain"/>
    <property type="match status" value="1"/>
</dbReference>
<evidence type="ECO:0000256" key="12">
    <source>
        <dbReference type="SAM" id="MobiDB-lite"/>
    </source>
</evidence>
<dbReference type="InterPro" id="IPR026590">
    <property type="entry name" value="Ssirtuin_cat_dom"/>
</dbReference>
<evidence type="ECO:0000256" key="11">
    <source>
        <dbReference type="PROSITE-ProRule" id="PRU00236"/>
    </source>
</evidence>
<feature type="binding site" evidence="10 11">
    <location>
        <position position="185"/>
    </location>
    <ligand>
        <name>Zn(2+)</name>
        <dbReference type="ChEBI" id="CHEBI:29105"/>
    </ligand>
</feature>
<feature type="binding site" evidence="9">
    <location>
        <begin position="222"/>
        <end position="223"/>
    </location>
    <ligand>
        <name>NAD(+)</name>
        <dbReference type="ChEBI" id="CHEBI:57540"/>
    </ligand>
</feature>
<dbReference type="PANTHER" id="PTHR11085">
    <property type="entry name" value="NAD-DEPENDENT PROTEIN DEACYLASE SIRTUIN-5, MITOCHONDRIAL-RELATED"/>
    <property type="match status" value="1"/>
</dbReference>
<evidence type="ECO:0000256" key="8">
    <source>
        <dbReference type="PIRSR" id="PIRSR037938-1"/>
    </source>
</evidence>
<feature type="compositionally biased region" description="Basic and acidic residues" evidence="12">
    <location>
        <begin position="296"/>
        <end position="324"/>
    </location>
</feature>
<accession>K5VS10</accession>
<dbReference type="GO" id="GO:0070403">
    <property type="term" value="F:NAD+ binding"/>
    <property type="evidence" value="ECO:0007669"/>
    <property type="project" value="UniProtKB-UniRule"/>
</dbReference>
<protein>
    <recommendedName>
        <fullName evidence="13">Deacetylase sirtuin-type domain-containing protein</fullName>
    </recommendedName>
</protein>
<evidence type="ECO:0000256" key="1">
    <source>
        <dbReference type="ARBA" id="ARBA00004173"/>
    </source>
</evidence>
<keyword evidence="3" id="KW-0808">Transferase</keyword>
<dbReference type="GO" id="GO:0005634">
    <property type="term" value="C:nucleus"/>
    <property type="evidence" value="ECO:0007669"/>
    <property type="project" value="TreeGrafter"/>
</dbReference>
<dbReference type="AlphaFoldDB" id="K5VS10"/>
<dbReference type="SUPFAM" id="SSF52467">
    <property type="entry name" value="DHS-like NAD/FAD-binding domain"/>
    <property type="match status" value="1"/>
</dbReference>
<comment type="cofactor">
    <cofactor evidence="10">
        <name>Zn(2+)</name>
        <dbReference type="ChEBI" id="CHEBI:29105"/>
    </cofactor>
    <text evidence="10">Binds 1 zinc ion per subunit.</text>
</comment>
<evidence type="ECO:0000256" key="6">
    <source>
        <dbReference type="ARBA" id="ARBA00023027"/>
    </source>
</evidence>
<dbReference type="GO" id="GO:0017136">
    <property type="term" value="F:histone deacetylase activity, NAD-dependent"/>
    <property type="evidence" value="ECO:0007669"/>
    <property type="project" value="InterPro"/>
</dbReference>